<evidence type="ECO:0000256" key="2">
    <source>
        <dbReference type="ARBA" id="ARBA00023136"/>
    </source>
</evidence>
<feature type="region of interest" description="Disordered" evidence="5">
    <location>
        <begin position="1"/>
        <end position="38"/>
    </location>
</feature>
<evidence type="ECO:0000313" key="6">
    <source>
        <dbReference type="EMBL" id="KMM72034.1"/>
    </source>
</evidence>
<dbReference type="EMBL" id="DS268113">
    <property type="protein sequence ID" value="KMM72034.1"/>
    <property type="molecule type" value="Genomic_DNA"/>
</dbReference>
<reference evidence="6 7" key="1">
    <citation type="submission" date="2007-06" db="EMBL/GenBank/DDBJ databases">
        <title>The Genome Sequence of Coccidioides posadasii RMSCC_3488.</title>
        <authorList>
            <consortium name="Coccidioides Genome Resources Consortium"/>
            <consortium name="The Broad Institute Genome Sequencing Platform"/>
            <person name="Henn M.R."/>
            <person name="Sykes S."/>
            <person name="Young S."/>
            <person name="Jaffe D."/>
            <person name="Berlin A."/>
            <person name="Alvarez P."/>
            <person name="Butler J."/>
            <person name="Gnerre S."/>
            <person name="Grabherr M."/>
            <person name="Mauceli E."/>
            <person name="Brockman W."/>
            <person name="Kodira C."/>
            <person name="Alvarado L."/>
            <person name="Zeng Q."/>
            <person name="Crawford M."/>
            <person name="Antoine C."/>
            <person name="Devon K."/>
            <person name="Galgiani J."/>
            <person name="Orsborn K."/>
            <person name="Lewis M.L."/>
            <person name="Nusbaum C."/>
            <person name="Galagan J."/>
            <person name="Birren B."/>
        </authorList>
    </citation>
    <scope>NUCLEOTIDE SEQUENCE [LARGE SCALE GENOMIC DNA]</scope>
    <source>
        <strain evidence="6 7">RMSCC 3488</strain>
    </source>
</reference>
<sequence length="313" mass="34376">MEDTVTTPDPLEPSVQAEPSPAANRAEEKAQWQPKGQKTCGCSTLKDTLSKADSTALRLSNLISTSYGEEATLAIAGYSADILHHALLSPPLRAIFSCLRTRLGLSASADDSKSQTRPLLALASLISETRTALRLLGLIPLWEWGSATVKSPPADPVLRSVAFAQVVVNVIYQFMENVAFLASKGVVSQRLLQRLGGVGKWYIWSTRAWLGHVVLEFVRLWRERSLAARQKELALAKASSSDDRLSDEDQRAEALRMRAWRKSLVNNLAWFPLCVHWSLEDGARVPSNIVGLLSFIATAWKVSDLWKATASAI</sequence>
<accession>A0A0J6FSJ7</accession>
<dbReference type="VEuPathDB" id="FungiDB:CPAG_08333"/>
<comment type="subcellular location">
    <subcellularLocation>
        <location evidence="4">Peroxisome membrane</location>
    </subcellularLocation>
</comment>
<reference evidence="7" key="2">
    <citation type="journal article" date="2009" name="Genome Res.">
        <title>Comparative genomic analyses of the human fungal pathogens Coccidioides and their relatives.</title>
        <authorList>
            <person name="Sharpton T.J."/>
            <person name="Stajich J.E."/>
            <person name="Rounsley S.D."/>
            <person name="Gardner M.J."/>
            <person name="Wortman J.R."/>
            <person name="Jordar V.S."/>
            <person name="Maiti R."/>
            <person name="Kodira C.D."/>
            <person name="Neafsey D.E."/>
            <person name="Zeng Q."/>
            <person name="Hung C.-Y."/>
            <person name="McMahan C."/>
            <person name="Muszewska A."/>
            <person name="Grynberg M."/>
            <person name="Mandel M.A."/>
            <person name="Kellner E.M."/>
            <person name="Barker B.M."/>
            <person name="Galgiani J.N."/>
            <person name="Orbach M.J."/>
            <person name="Kirkland T.N."/>
            <person name="Cole G.T."/>
            <person name="Henn M.R."/>
            <person name="Birren B.W."/>
            <person name="Taylor J.W."/>
        </authorList>
    </citation>
    <scope>NUCLEOTIDE SEQUENCE [LARGE SCALE GENOMIC DNA]</scope>
    <source>
        <strain evidence="7">RMSCC 3488</strain>
    </source>
</reference>
<gene>
    <name evidence="6" type="ORF">CPAG_08333</name>
</gene>
<reference evidence="7" key="3">
    <citation type="journal article" date="2010" name="Genome Res.">
        <title>Population genomic sequencing of Coccidioides fungi reveals recent hybridization and transposon control.</title>
        <authorList>
            <person name="Neafsey D.E."/>
            <person name="Barker B.M."/>
            <person name="Sharpton T.J."/>
            <person name="Stajich J.E."/>
            <person name="Park D.J."/>
            <person name="Whiston E."/>
            <person name="Hung C.-Y."/>
            <person name="McMahan C."/>
            <person name="White J."/>
            <person name="Sykes S."/>
            <person name="Heiman D."/>
            <person name="Young S."/>
            <person name="Zeng Q."/>
            <person name="Abouelleil A."/>
            <person name="Aftuck L."/>
            <person name="Bessette D."/>
            <person name="Brown A."/>
            <person name="FitzGerald M."/>
            <person name="Lui A."/>
            <person name="Macdonald J.P."/>
            <person name="Priest M."/>
            <person name="Orbach M.J."/>
            <person name="Galgiani J.N."/>
            <person name="Kirkland T.N."/>
            <person name="Cole G.T."/>
            <person name="Birren B.W."/>
            <person name="Henn M.R."/>
            <person name="Taylor J.W."/>
            <person name="Rounsley S.D."/>
        </authorList>
    </citation>
    <scope>NUCLEOTIDE SEQUENCE [LARGE SCALE GENOMIC DNA]</scope>
    <source>
        <strain evidence="7">RMSCC 3488</strain>
    </source>
</reference>
<keyword evidence="1" id="KW-0962">Peroxisome biogenesis</keyword>
<evidence type="ECO:0000256" key="3">
    <source>
        <dbReference type="ARBA" id="ARBA00023140"/>
    </source>
</evidence>
<dbReference type="PANTHER" id="PTHR12652">
    <property type="entry name" value="PEROXISOMAL BIOGENESIS FACTOR 11"/>
    <property type="match status" value="1"/>
</dbReference>
<organism evidence="6 7">
    <name type="scientific">Coccidioides posadasii RMSCC 3488</name>
    <dbReference type="NCBI Taxonomy" id="454284"/>
    <lineage>
        <taxon>Eukaryota</taxon>
        <taxon>Fungi</taxon>
        <taxon>Dikarya</taxon>
        <taxon>Ascomycota</taxon>
        <taxon>Pezizomycotina</taxon>
        <taxon>Eurotiomycetes</taxon>
        <taxon>Eurotiomycetidae</taxon>
        <taxon>Onygenales</taxon>
        <taxon>Onygenaceae</taxon>
        <taxon>Coccidioides</taxon>
    </lineage>
</organism>
<dbReference type="Proteomes" id="UP000054567">
    <property type="component" value="Unassembled WGS sequence"/>
</dbReference>
<dbReference type="InterPro" id="IPR008733">
    <property type="entry name" value="PEX11"/>
</dbReference>
<dbReference type="GO" id="GO:0005778">
    <property type="term" value="C:peroxisomal membrane"/>
    <property type="evidence" value="ECO:0007669"/>
    <property type="project" value="UniProtKB-SubCell"/>
</dbReference>
<protein>
    <recommendedName>
        <fullName evidence="8">Peroxin 11C</fullName>
    </recommendedName>
</protein>
<name>A0A0J6FSJ7_COCPO</name>
<evidence type="ECO:0000256" key="4">
    <source>
        <dbReference type="ARBA" id="ARBA00046271"/>
    </source>
</evidence>
<keyword evidence="2" id="KW-0472">Membrane</keyword>
<proteinExistence type="predicted"/>
<dbReference type="AlphaFoldDB" id="A0A0J6FSJ7"/>
<evidence type="ECO:0000313" key="7">
    <source>
        <dbReference type="Proteomes" id="UP000054567"/>
    </source>
</evidence>
<dbReference type="GO" id="GO:0016559">
    <property type="term" value="P:peroxisome fission"/>
    <property type="evidence" value="ECO:0007669"/>
    <property type="project" value="InterPro"/>
</dbReference>
<evidence type="ECO:0008006" key="8">
    <source>
        <dbReference type="Google" id="ProtNLM"/>
    </source>
</evidence>
<evidence type="ECO:0000256" key="1">
    <source>
        <dbReference type="ARBA" id="ARBA00022593"/>
    </source>
</evidence>
<dbReference type="OrthoDB" id="10005898at2759"/>
<keyword evidence="3" id="KW-0576">Peroxisome</keyword>
<dbReference type="PANTHER" id="PTHR12652:SF25">
    <property type="entry name" value="MICROBODY (PEROXISOME) PROLIFERATION PROTEIN PEROXIN 11C (EUROFUNG)"/>
    <property type="match status" value="1"/>
</dbReference>
<dbReference type="Pfam" id="PF05648">
    <property type="entry name" value="PEX11"/>
    <property type="match status" value="1"/>
</dbReference>
<evidence type="ECO:0000256" key="5">
    <source>
        <dbReference type="SAM" id="MobiDB-lite"/>
    </source>
</evidence>